<feature type="domain" description="EAL" evidence="3">
    <location>
        <begin position="575"/>
        <end position="825"/>
    </location>
</feature>
<dbReference type="NCBIfam" id="TIGR00254">
    <property type="entry name" value="GGDEF"/>
    <property type="match status" value="1"/>
</dbReference>
<comment type="catalytic activity">
    <reaction evidence="1">
        <text>3',3'-c-di-GMP + H2O = 5'-phosphoguanylyl(3'-&gt;5')guanosine + H(+)</text>
        <dbReference type="Rhea" id="RHEA:24902"/>
        <dbReference type="ChEBI" id="CHEBI:15377"/>
        <dbReference type="ChEBI" id="CHEBI:15378"/>
        <dbReference type="ChEBI" id="CHEBI:58754"/>
        <dbReference type="ChEBI" id="CHEBI:58805"/>
        <dbReference type="EC" id="3.1.4.52"/>
    </reaction>
    <physiologicalReaction direction="left-to-right" evidence="1">
        <dbReference type="Rhea" id="RHEA:24903"/>
    </physiologicalReaction>
</comment>
<dbReference type="InterPro" id="IPR000014">
    <property type="entry name" value="PAS"/>
</dbReference>
<dbReference type="Pfam" id="PF13188">
    <property type="entry name" value="PAS_8"/>
    <property type="match status" value="1"/>
</dbReference>
<dbReference type="PANTHER" id="PTHR44757:SF2">
    <property type="entry name" value="BIOFILM ARCHITECTURE MAINTENANCE PROTEIN MBAA"/>
    <property type="match status" value="1"/>
</dbReference>
<dbReference type="GO" id="GO:0071732">
    <property type="term" value="P:cellular response to nitric oxide"/>
    <property type="evidence" value="ECO:0007669"/>
    <property type="project" value="UniProtKB-ARBA"/>
</dbReference>
<proteinExistence type="predicted"/>
<dbReference type="PROSITE" id="PS50112">
    <property type="entry name" value="PAS"/>
    <property type="match status" value="1"/>
</dbReference>
<dbReference type="Pfam" id="PF00563">
    <property type="entry name" value="EAL"/>
    <property type="match status" value="1"/>
</dbReference>
<name>A0A271LYP8_9HYPH</name>
<evidence type="ECO:0000259" key="2">
    <source>
        <dbReference type="PROSITE" id="PS50112"/>
    </source>
</evidence>
<evidence type="ECO:0000313" key="6">
    <source>
        <dbReference type="Proteomes" id="UP000216442"/>
    </source>
</evidence>
<dbReference type="Proteomes" id="UP000216442">
    <property type="component" value="Unassembled WGS sequence"/>
</dbReference>
<evidence type="ECO:0000259" key="4">
    <source>
        <dbReference type="PROSITE" id="PS50887"/>
    </source>
</evidence>
<evidence type="ECO:0000256" key="1">
    <source>
        <dbReference type="ARBA" id="ARBA00051114"/>
    </source>
</evidence>
<dbReference type="EMBL" id="NPKJ01000003">
    <property type="protein sequence ID" value="PAQ12510.1"/>
    <property type="molecule type" value="Genomic_DNA"/>
</dbReference>
<dbReference type="OrthoDB" id="9814202at2"/>
<dbReference type="InterPro" id="IPR000160">
    <property type="entry name" value="GGDEF_dom"/>
</dbReference>
<dbReference type="Pfam" id="PF00990">
    <property type="entry name" value="GGDEF"/>
    <property type="match status" value="1"/>
</dbReference>
<dbReference type="InterPro" id="IPR043128">
    <property type="entry name" value="Rev_trsase/Diguanyl_cyclase"/>
</dbReference>
<dbReference type="PROSITE" id="PS50883">
    <property type="entry name" value="EAL"/>
    <property type="match status" value="1"/>
</dbReference>
<keyword evidence="6" id="KW-1185">Reference proteome</keyword>
<dbReference type="FunFam" id="3.20.20.450:FF:000001">
    <property type="entry name" value="Cyclic di-GMP phosphodiesterase yahA"/>
    <property type="match status" value="1"/>
</dbReference>
<dbReference type="InterPro" id="IPR035965">
    <property type="entry name" value="PAS-like_dom_sf"/>
</dbReference>
<dbReference type="SMART" id="SM00052">
    <property type="entry name" value="EAL"/>
    <property type="match status" value="1"/>
</dbReference>
<dbReference type="CDD" id="cd00130">
    <property type="entry name" value="PAS"/>
    <property type="match status" value="1"/>
</dbReference>
<dbReference type="GO" id="GO:0071111">
    <property type="term" value="F:cyclic-guanylate-specific phosphodiesterase activity"/>
    <property type="evidence" value="ECO:0007669"/>
    <property type="project" value="UniProtKB-EC"/>
</dbReference>
<dbReference type="Gene3D" id="3.30.70.270">
    <property type="match status" value="1"/>
</dbReference>
<dbReference type="InterPro" id="IPR035919">
    <property type="entry name" value="EAL_sf"/>
</dbReference>
<dbReference type="PROSITE" id="PS50887">
    <property type="entry name" value="GGDEF"/>
    <property type="match status" value="1"/>
</dbReference>
<dbReference type="SMART" id="SM00091">
    <property type="entry name" value="PAS"/>
    <property type="match status" value="2"/>
</dbReference>
<dbReference type="NCBIfam" id="TIGR00229">
    <property type="entry name" value="sensory_box"/>
    <property type="match status" value="1"/>
</dbReference>
<feature type="domain" description="PAS" evidence="2">
    <location>
        <begin position="278"/>
        <end position="349"/>
    </location>
</feature>
<dbReference type="AlphaFoldDB" id="A0A271LYP8"/>
<comment type="caution">
    <text evidence="5">The sequence shown here is derived from an EMBL/GenBank/DDBJ whole genome shotgun (WGS) entry which is preliminary data.</text>
</comment>
<dbReference type="FunFam" id="3.30.70.270:FF:000001">
    <property type="entry name" value="Diguanylate cyclase domain protein"/>
    <property type="match status" value="1"/>
</dbReference>
<dbReference type="InterPro" id="IPR001633">
    <property type="entry name" value="EAL_dom"/>
</dbReference>
<evidence type="ECO:0000313" key="5">
    <source>
        <dbReference type="EMBL" id="PAQ12510.1"/>
    </source>
</evidence>
<dbReference type="PANTHER" id="PTHR44757">
    <property type="entry name" value="DIGUANYLATE CYCLASE DGCP"/>
    <property type="match status" value="1"/>
</dbReference>
<dbReference type="InterPro" id="IPR052155">
    <property type="entry name" value="Biofilm_reg_signaling"/>
</dbReference>
<dbReference type="CDD" id="cd01949">
    <property type="entry name" value="GGDEF"/>
    <property type="match status" value="1"/>
</dbReference>
<protein>
    <submittedName>
        <fullName evidence="5">GGDEF domain-containing protein</fullName>
    </submittedName>
</protein>
<feature type="domain" description="GGDEF" evidence="4">
    <location>
        <begin position="433"/>
        <end position="566"/>
    </location>
</feature>
<sequence length="848" mass="93642">MAVVSAQSPGHEASFGSIEAIEMELLLRRWRSALKGGEALPAYEEVALDGLGRMNEHIAVVRQDEDDSFEIIRIGEIFQKWLGVTAKRQRLRELQPDCALALRGVIEPALRQLAPARSVSHKVIDGAVATFDITALPLASRWGRPILLVCVKEHASRYSLVDTIFASTDEGMLALAAIRDTQGEPVDFQIIALNDGATRLMSLPRKALQWKRLTETNLWSEQFGIREHLSDALSTGTRKSVETTYPTDGGPRHFRVGVVPIGDLLSVTLTDIGDIKAREESFRLLFEGNPVPMWLFDAATYRFLQVNDAAVQHYGYSREQFLGMSVFDIRPAGERDAARRVLEDVADAYQPGQVWHHLKANGAKIDVYPYMRVLTIEGRRSILAAVIDVTEQRKAEARIVHMAHHDALTNLPNRVLFRERLDEALVRTSRNGEALAVLCLDLDHFKSVNDTLGHPVGDKLLQTVAKRLQDSLRETDVAARLGGDEFAVIGTSIADPTDASGLAVRLIEALSKPYEIDGHQVVIGASIGVAVAPENGFEPDILLKNADMALYRAKADGRNTFRFFEHEMDARLQARRLLELDLRKALASGEFELFYQPLVNVRSNAISGFEALLRWRHPERGMVPPAEFIPLAEEIGLIVQIGEWVLRQACQQAATWPESMHVAVNLSPAQFQSRNLVPTVVSALASSGMDASRLELEITESVLLQDNDDNLATLYRFKSLGVRISMDDFGTGYSSLGYLHKFPFDKIKIDQSFVRELSARPEAKAIIRAITGLGVSLGISTTAEGVETVDQLEHLRAEGCTEVQGYLISRPKPAGEISALIADHRRAEAVTSAVANPNVSVKSVAGMR</sequence>
<reference evidence="5 6" key="1">
    <citation type="submission" date="2017-08" db="EMBL/GenBank/DDBJ databases">
        <title>Mesorhizobium wenxinae sp. nov., a novel rhizobial species isolated from root nodules of chickpea (Cicer arietinum L.).</title>
        <authorList>
            <person name="Zhang J."/>
        </authorList>
    </citation>
    <scope>NUCLEOTIDE SEQUENCE [LARGE SCALE GENOMIC DNA]</scope>
    <source>
        <strain evidence="5 6">SDW018</strain>
    </source>
</reference>
<dbReference type="Gene3D" id="3.30.450.20">
    <property type="entry name" value="PAS domain"/>
    <property type="match status" value="2"/>
</dbReference>
<dbReference type="SMART" id="SM00267">
    <property type="entry name" value="GGDEF"/>
    <property type="match status" value="1"/>
</dbReference>
<dbReference type="SUPFAM" id="SSF55785">
    <property type="entry name" value="PYP-like sensor domain (PAS domain)"/>
    <property type="match status" value="1"/>
</dbReference>
<dbReference type="SUPFAM" id="SSF55073">
    <property type="entry name" value="Nucleotide cyclase"/>
    <property type="match status" value="1"/>
</dbReference>
<dbReference type="SUPFAM" id="SSF141868">
    <property type="entry name" value="EAL domain-like"/>
    <property type="match status" value="1"/>
</dbReference>
<organism evidence="5 6">
    <name type="scientific">Mesorhizobium temperatum</name>
    <dbReference type="NCBI Taxonomy" id="241416"/>
    <lineage>
        <taxon>Bacteria</taxon>
        <taxon>Pseudomonadati</taxon>
        <taxon>Pseudomonadota</taxon>
        <taxon>Alphaproteobacteria</taxon>
        <taxon>Hyphomicrobiales</taxon>
        <taxon>Phyllobacteriaceae</taxon>
        <taxon>Mesorhizobium</taxon>
    </lineage>
</organism>
<dbReference type="Gene3D" id="3.20.20.450">
    <property type="entry name" value="EAL domain"/>
    <property type="match status" value="1"/>
</dbReference>
<accession>A0A271LYP8</accession>
<dbReference type="CDD" id="cd01948">
    <property type="entry name" value="EAL"/>
    <property type="match status" value="1"/>
</dbReference>
<dbReference type="Pfam" id="PF13426">
    <property type="entry name" value="PAS_9"/>
    <property type="match status" value="1"/>
</dbReference>
<evidence type="ECO:0000259" key="3">
    <source>
        <dbReference type="PROSITE" id="PS50883"/>
    </source>
</evidence>
<gene>
    <name evidence="5" type="ORF">CIT26_00495</name>
</gene>
<dbReference type="InterPro" id="IPR029787">
    <property type="entry name" value="Nucleotide_cyclase"/>
</dbReference>